<evidence type="ECO:0000313" key="2">
    <source>
        <dbReference type="EMBL" id="TYA54794.1"/>
    </source>
</evidence>
<evidence type="ECO:0000313" key="3">
    <source>
        <dbReference type="Proteomes" id="UP000324550"/>
    </source>
</evidence>
<keyword evidence="1" id="KW-0812">Transmembrane</keyword>
<keyword evidence="1" id="KW-1133">Transmembrane helix</keyword>
<feature type="transmembrane region" description="Helical" evidence="1">
    <location>
        <begin position="55"/>
        <end position="73"/>
    </location>
</feature>
<reference evidence="2 3" key="1">
    <citation type="submission" date="2019-08" db="EMBL/GenBank/DDBJ databases">
        <title>Formosa sediminis sp. nov., isolated from marine sediment.</title>
        <authorList>
            <person name="Cao W.R."/>
        </authorList>
    </citation>
    <scope>NUCLEOTIDE SEQUENCE [LARGE SCALE GENOMIC DNA]</scope>
    <source>
        <strain evidence="2 3">1494</strain>
    </source>
</reference>
<dbReference type="AlphaFoldDB" id="A0A5D0G7I9"/>
<gene>
    <name evidence="2" type="ORF">FVF61_08465</name>
</gene>
<comment type="caution">
    <text evidence="2">The sequence shown here is derived from an EMBL/GenBank/DDBJ whole genome shotgun (WGS) entry which is preliminary data.</text>
</comment>
<dbReference type="Proteomes" id="UP000324550">
    <property type="component" value="Unassembled WGS sequence"/>
</dbReference>
<sequence>MKEKKNNQLDTLIKDVMKQSALETPSFNFTANVMQQIAADSKNTATVYKPLISKTGWVVMFIGVLAIIVYILLSGDSQSNGWIDSIDFSVLSNIKIPNLFSGIQFSHTTMYALLFFGIMVCVQIPFLKNYFNKRMSL</sequence>
<dbReference type="EMBL" id="VSFC01000043">
    <property type="protein sequence ID" value="TYA54794.1"/>
    <property type="molecule type" value="Genomic_DNA"/>
</dbReference>
<dbReference type="OrthoDB" id="1442507at2"/>
<accession>A0A5D0G7I9</accession>
<dbReference type="RefSeq" id="WP_148455286.1">
    <property type="nucleotide sequence ID" value="NZ_VSFC01000043.1"/>
</dbReference>
<feature type="transmembrane region" description="Helical" evidence="1">
    <location>
        <begin position="109"/>
        <end position="127"/>
    </location>
</feature>
<proteinExistence type="predicted"/>
<keyword evidence="3" id="KW-1185">Reference proteome</keyword>
<name>A0A5D0G7I9_9FLAO</name>
<keyword evidence="1" id="KW-0472">Membrane</keyword>
<evidence type="ECO:0000256" key="1">
    <source>
        <dbReference type="SAM" id="Phobius"/>
    </source>
</evidence>
<organism evidence="2 3">
    <name type="scientific">Formosa maritima</name>
    <dbReference type="NCBI Taxonomy" id="2592046"/>
    <lineage>
        <taxon>Bacteria</taxon>
        <taxon>Pseudomonadati</taxon>
        <taxon>Bacteroidota</taxon>
        <taxon>Flavobacteriia</taxon>
        <taxon>Flavobacteriales</taxon>
        <taxon>Flavobacteriaceae</taxon>
        <taxon>Formosa</taxon>
    </lineage>
</organism>
<protein>
    <submittedName>
        <fullName evidence="2">Uncharacterized protein</fullName>
    </submittedName>
</protein>